<sequence length="91" mass="10147">MLERKQLKDRTQVTFVLPEDRPTGPVSVVGDFNHWNPAAHPLEPRGDGTRAARVSLPAHSSHSFRCLAAGDHWFDDDTADHHDGTNSRVHT</sequence>
<accession>A0ABX3FV00</accession>
<evidence type="ECO:0000313" key="2">
    <source>
        <dbReference type="Proteomes" id="UP000187151"/>
    </source>
</evidence>
<dbReference type="RefSeq" id="WP_076046440.1">
    <property type="nucleotide sequence ID" value="NZ_MQUR01000088.1"/>
</dbReference>
<keyword evidence="2" id="KW-1185">Reference proteome</keyword>
<proteinExistence type="predicted"/>
<gene>
    <name evidence="1" type="ORF">AVW11_28485</name>
</gene>
<dbReference type="EMBL" id="MQUR01000088">
    <property type="protein sequence ID" value="OLZ58244.1"/>
    <property type="molecule type" value="Genomic_DNA"/>
</dbReference>
<dbReference type="Proteomes" id="UP000187151">
    <property type="component" value="Unassembled WGS sequence"/>
</dbReference>
<reference evidence="1 2" key="1">
    <citation type="submission" date="2016-01" db="EMBL/GenBank/DDBJ databases">
        <title>Streptomyces amritsarensis strain MTCC 11845 genome sequencing and assembly.</title>
        <authorList>
            <person name="Sharma D."/>
            <person name="Nair G.R."/>
            <person name="Kaur G."/>
            <person name="Manhas R.K."/>
            <person name="Mayilraj S."/>
        </authorList>
    </citation>
    <scope>NUCLEOTIDE SEQUENCE [LARGE SCALE GENOMIC DNA]</scope>
    <source>
        <strain evidence="1 2">MTCC 11845</strain>
    </source>
</reference>
<protein>
    <submittedName>
        <fullName evidence="1">Uncharacterized protein</fullName>
    </submittedName>
</protein>
<dbReference type="SUPFAM" id="SSF81296">
    <property type="entry name" value="E set domains"/>
    <property type="match status" value="1"/>
</dbReference>
<name>A0ABX3FV00_9ACTN</name>
<comment type="caution">
    <text evidence="1">The sequence shown here is derived from an EMBL/GenBank/DDBJ whole genome shotgun (WGS) entry which is preliminary data.</text>
</comment>
<dbReference type="InterPro" id="IPR013783">
    <property type="entry name" value="Ig-like_fold"/>
</dbReference>
<organism evidence="1 2">
    <name type="scientific">Streptomyces amritsarensis</name>
    <dbReference type="NCBI Taxonomy" id="681158"/>
    <lineage>
        <taxon>Bacteria</taxon>
        <taxon>Bacillati</taxon>
        <taxon>Actinomycetota</taxon>
        <taxon>Actinomycetes</taxon>
        <taxon>Kitasatosporales</taxon>
        <taxon>Streptomycetaceae</taxon>
        <taxon>Streptomyces</taxon>
    </lineage>
</organism>
<dbReference type="Gene3D" id="2.60.40.10">
    <property type="entry name" value="Immunoglobulins"/>
    <property type="match status" value="1"/>
</dbReference>
<dbReference type="CDD" id="cd07184">
    <property type="entry name" value="E_set_Isoamylase_like_N"/>
    <property type="match status" value="1"/>
</dbReference>
<dbReference type="InterPro" id="IPR014756">
    <property type="entry name" value="Ig_E-set"/>
</dbReference>
<evidence type="ECO:0000313" key="1">
    <source>
        <dbReference type="EMBL" id="OLZ58244.1"/>
    </source>
</evidence>